<dbReference type="InterPro" id="IPR036291">
    <property type="entry name" value="NAD(P)-bd_dom_sf"/>
</dbReference>
<name>A0A4Q7Y4N6_9ACTN</name>
<dbReference type="InterPro" id="IPR057326">
    <property type="entry name" value="KR_dom"/>
</dbReference>
<dbReference type="Gene3D" id="3.40.50.720">
    <property type="entry name" value="NAD(P)-binding Rossmann-like Domain"/>
    <property type="match status" value="1"/>
</dbReference>
<dbReference type="CDD" id="cd05233">
    <property type="entry name" value="SDR_c"/>
    <property type="match status" value="1"/>
</dbReference>
<dbReference type="PANTHER" id="PTHR24321:SF8">
    <property type="entry name" value="ESTRADIOL 17-BETA-DEHYDROGENASE 8-RELATED"/>
    <property type="match status" value="1"/>
</dbReference>
<keyword evidence="6" id="KW-1185">Reference proteome</keyword>
<keyword evidence="2" id="KW-0560">Oxidoreductase</keyword>
<dbReference type="SUPFAM" id="SSF51735">
    <property type="entry name" value="NAD(P)-binding Rossmann-fold domains"/>
    <property type="match status" value="1"/>
</dbReference>
<comment type="similarity">
    <text evidence="1">Belongs to the short-chain dehydrogenases/reductases (SDR) family.</text>
</comment>
<evidence type="ECO:0000313" key="6">
    <source>
        <dbReference type="Proteomes" id="UP000292507"/>
    </source>
</evidence>
<dbReference type="PROSITE" id="PS00061">
    <property type="entry name" value="ADH_SHORT"/>
    <property type="match status" value="1"/>
</dbReference>
<dbReference type="FunFam" id="3.40.50.720:FF:000084">
    <property type="entry name" value="Short-chain dehydrogenase reductase"/>
    <property type="match status" value="1"/>
</dbReference>
<dbReference type="PRINTS" id="PR00081">
    <property type="entry name" value="GDHRDH"/>
</dbReference>
<reference evidence="5 6" key="1">
    <citation type="submission" date="2019-02" db="EMBL/GenBank/DDBJ databases">
        <title>Sequencing the genomes of 1000 actinobacteria strains.</title>
        <authorList>
            <person name="Klenk H.-P."/>
        </authorList>
    </citation>
    <scope>NUCLEOTIDE SEQUENCE [LARGE SCALE GENOMIC DNA]</scope>
    <source>
        <strain evidence="5 6">DSM 44509</strain>
    </source>
</reference>
<dbReference type="Proteomes" id="UP000292507">
    <property type="component" value="Unassembled WGS sequence"/>
</dbReference>
<dbReference type="AlphaFoldDB" id="A0A4Q7Y4N6"/>
<organism evidence="5 6">
    <name type="scientific">Blastococcus saxobsidens</name>
    <dbReference type="NCBI Taxonomy" id="138336"/>
    <lineage>
        <taxon>Bacteria</taxon>
        <taxon>Bacillati</taxon>
        <taxon>Actinomycetota</taxon>
        <taxon>Actinomycetes</taxon>
        <taxon>Geodermatophilales</taxon>
        <taxon>Geodermatophilaceae</taxon>
        <taxon>Blastococcus</taxon>
    </lineage>
</organism>
<dbReference type="EMBL" id="SHKV01000001">
    <property type="protein sequence ID" value="RZU31800.1"/>
    <property type="molecule type" value="Genomic_DNA"/>
</dbReference>
<dbReference type="Pfam" id="PF13561">
    <property type="entry name" value="adh_short_C2"/>
    <property type="match status" value="1"/>
</dbReference>
<dbReference type="RefSeq" id="WP_242611028.1">
    <property type="nucleotide sequence ID" value="NZ_POQT01000006.1"/>
</dbReference>
<keyword evidence="3" id="KW-0520">NAD</keyword>
<evidence type="ECO:0000256" key="1">
    <source>
        <dbReference type="ARBA" id="ARBA00006484"/>
    </source>
</evidence>
<evidence type="ECO:0000256" key="3">
    <source>
        <dbReference type="ARBA" id="ARBA00023027"/>
    </source>
</evidence>
<comment type="caution">
    <text evidence="5">The sequence shown here is derived from an EMBL/GenBank/DDBJ whole genome shotgun (WGS) entry which is preliminary data.</text>
</comment>
<evidence type="ECO:0000313" key="5">
    <source>
        <dbReference type="EMBL" id="RZU31800.1"/>
    </source>
</evidence>
<dbReference type="InterPro" id="IPR020904">
    <property type="entry name" value="Sc_DH/Rdtase_CS"/>
</dbReference>
<feature type="domain" description="Ketoreductase" evidence="4">
    <location>
        <begin position="38"/>
        <end position="214"/>
    </location>
</feature>
<dbReference type="GO" id="GO:0016491">
    <property type="term" value="F:oxidoreductase activity"/>
    <property type="evidence" value="ECO:0007669"/>
    <property type="project" value="UniProtKB-KW"/>
</dbReference>
<dbReference type="PRINTS" id="PR00080">
    <property type="entry name" value="SDRFAMILY"/>
</dbReference>
<accession>A0A4Q7Y4N6</accession>
<evidence type="ECO:0000256" key="2">
    <source>
        <dbReference type="ARBA" id="ARBA00023002"/>
    </source>
</evidence>
<evidence type="ECO:0000259" key="4">
    <source>
        <dbReference type="SMART" id="SM00822"/>
    </source>
</evidence>
<dbReference type="SMART" id="SM00822">
    <property type="entry name" value="PKS_KR"/>
    <property type="match status" value="1"/>
</dbReference>
<dbReference type="InterPro" id="IPR002347">
    <property type="entry name" value="SDR_fam"/>
</dbReference>
<proteinExistence type="inferred from homology"/>
<protein>
    <submittedName>
        <fullName evidence="5">NAD(P)-dependent dehydrogenase (Short-subunit alcohol dehydrogenase family)</fullName>
    </submittedName>
</protein>
<gene>
    <name evidence="5" type="ORF">BKA19_1482</name>
</gene>
<dbReference type="PANTHER" id="PTHR24321">
    <property type="entry name" value="DEHYDROGENASES, SHORT CHAIN"/>
    <property type="match status" value="1"/>
</dbReference>
<sequence>MRYEVLRADCTGPLVRRPTTTGVHVQPTDMRGSVAPGTVVLVTGGARGIGAELSRYLAAQGAAVVAADLVEAVGDAGDPDVTHVQADVSDETSWRQLVTTVLDRHGRIDALVNNAAIYQGLGAKRPFTDITVDEWDRVMAVNTRGVWLGMRAVHPVMKAQGGGRVVNIASSTVHSGVPYFAHYTASKGAVIALTRSVAREVGRDGITVNAVAPGLVETDATRALNDDDYLASAAGHRAVPRPMEPGDLAPVVSFLCSSGSGFITGQTVIVDGGVTFS</sequence>